<evidence type="ECO:0000313" key="1">
    <source>
        <dbReference type="EMBL" id="CAF4795960.1"/>
    </source>
</evidence>
<sequence>QDIIVHQHHDVTRRVTTVDNTDSELNETGILSAEQFRSKLVTSILKDTTLADAITEHVLNSYLNDLVRTFCLVLEKQFPADHAQSEKVIGFIAKWIQLVDDDDLQLLQSS</sequence>
<reference evidence="1" key="1">
    <citation type="submission" date="2021-02" db="EMBL/GenBank/DDBJ databases">
        <authorList>
            <person name="Nowell W R."/>
        </authorList>
    </citation>
    <scope>NUCLEOTIDE SEQUENCE</scope>
</reference>
<proteinExistence type="predicted"/>
<protein>
    <submittedName>
        <fullName evidence="1">Uncharacterized protein</fullName>
    </submittedName>
</protein>
<feature type="non-terminal residue" evidence="1">
    <location>
        <position position="1"/>
    </location>
</feature>
<dbReference type="EMBL" id="CAJOBP010047262">
    <property type="protein sequence ID" value="CAF4795960.1"/>
    <property type="molecule type" value="Genomic_DNA"/>
</dbReference>
<comment type="caution">
    <text evidence="1">The sequence shown here is derived from an EMBL/GenBank/DDBJ whole genome shotgun (WGS) entry which is preliminary data.</text>
</comment>
<gene>
    <name evidence="1" type="ORF">UJA718_LOCUS41063</name>
</gene>
<feature type="non-terminal residue" evidence="1">
    <location>
        <position position="110"/>
    </location>
</feature>
<accession>A0A821NXD7</accession>
<dbReference type="Proteomes" id="UP000663873">
    <property type="component" value="Unassembled WGS sequence"/>
</dbReference>
<evidence type="ECO:0000313" key="2">
    <source>
        <dbReference type="Proteomes" id="UP000663873"/>
    </source>
</evidence>
<organism evidence="1 2">
    <name type="scientific">Rotaria socialis</name>
    <dbReference type="NCBI Taxonomy" id="392032"/>
    <lineage>
        <taxon>Eukaryota</taxon>
        <taxon>Metazoa</taxon>
        <taxon>Spiralia</taxon>
        <taxon>Gnathifera</taxon>
        <taxon>Rotifera</taxon>
        <taxon>Eurotatoria</taxon>
        <taxon>Bdelloidea</taxon>
        <taxon>Philodinida</taxon>
        <taxon>Philodinidae</taxon>
        <taxon>Rotaria</taxon>
    </lineage>
</organism>
<name>A0A821NXD7_9BILA</name>
<keyword evidence="2" id="KW-1185">Reference proteome</keyword>
<dbReference type="AlphaFoldDB" id="A0A821NXD7"/>